<protein>
    <submittedName>
        <fullName evidence="1">Uncharacterized protein</fullName>
    </submittedName>
</protein>
<evidence type="ECO:0000313" key="2">
    <source>
        <dbReference type="Proteomes" id="UP000324222"/>
    </source>
</evidence>
<accession>A0A5B7H4W6</accession>
<evidence type="ECO:0000313" key="1">
    <source>
        <dbReference type="EMBL" id="MPC64168.1"/>
    </source>
</evidence>
<proteinExistence type="predicted"/>
<keyword evidence="2" id="KW-1185">Reference proteome</keyword>
<organism evidence="1 2">
    <name type="scientific">Portunus trituberculatus</name>
    <name type="common">Swimming crab</name>
    <name type="synonym">Neptunus trituberculatus</name>
    <dbReference type="NCBI Taxonomy" id="210409"/>
    <lineage>
        <taxon>Eukaryota</taxon>
        <taxon>Metazoa</taxon>
        <taxon>Ecdysozoa</taxon>
        <taxon>Arthropoda</taxon>
        <taxon>Crustacea</taxon>
        <taxon>Multicrustacea</taxon>
        <taxon>Malacostraca</taxon>
        <taxon>Eumalacostraca</taxon>
        <taxon>Eucarida</taxon>
        <taxon>Decapoda</taxon>
        <taxon>Pleocyemata</taxon>
        <taxon>Brachyura</taxon>
        <taxon>Eubrachyura</taxon>
        <taxon>Portunoidea</taxon>
        <taxon>Portunidae</taxon>
        <taxon>Portuninae</taxon>
        <taxon>Portunus</taxon>
    </lineage>
</organism>
<reference evidence="1 2" key="1">
    <citation type="submission" date="2019-05" db="EMBL/GenBank/DDBJ databases">
        <title>Another draft genome of Portunus trituberculatus and its Hox gene families provides insights of decapod evolution.</title>
        <authorList>
            <person name="Jeong J.-H."/>
            <person name="Song I."/>
            <person name="Kim S."/>
            <person name="Choi T."/>
            <person name="Kim D."/>
            <person name="Ryu S."/>
            <person name="Kim W."/>
        </authorList>
    </citation>
    <scope>NUCLEOTIDE SEQUENCE [LARGE SCALE GENOMIC DNA]</scope>
    <source>
        <tissue evidence="1">Muscle</tissue>
    </source>
</reference>
<gene>
    <name evidence="1" type="ORF">E2C01_058279</name>
</gene>
<dbReference type="AlphaFoldDB" id="A0A5B7H4W6"/>
<dbReference type="Proteomes" id="UP000324222">
    <property type="component" value="Unassembled WGS sequence"/>
</dbReference>
<comment type="caution">
    <text evidence="1">The sequence shown here is derived from an EMBL/GenBank/DDBJ whole genome shotgun (WGS) entry which is preliminary data.</text>
</comment>
<dbReference type="EMBL" id="VSRR010021722">
    <property type="protein sequence ID" value="MPC64168.1"/>
    <property type="molecule type" value="Genomic_DNA"/>
</dbReference>
<sequence>MCLKKEKSHAPYALSSLGRNMHPGPCAAVTLFVPHVWKPSSPGLLGTATVQNAAVPSSPAPLQKPRKH</sequence>
<name>A0A5B7H4W6_PORTR</name>